<dbReference type="InterPro" id="IPR002889">
    <property type="entry name" value="WSC_carb-bd"/>
</dbReference>
<feature type="region of interest" description="Disordered" evidence="1">
    <location>
        <begin position="473"/>
        <end position="492"/>
    </location>
</feature>
<dbReference type="SMART" id="SM00321">
    <property type="entry name" value="WSC"/>
    <property type="match status" value="3"/>
</dbReference>
<name>A0A9P4QAX7_9PEZI</name>
<dbReference type="EMBL" id="MU003791">
    <property type="protein sequence ID" value="KAF2721327.1"/>
    <property type="molecule type" value="Genomic_DNA"/>
</dbReference>
<feature type="compositionally biased region" description="Polar residues" evidence="1">
    <location>
        <begin position="343"/>
        <end position="352"/>
    </location>
</feature>
<comment type="caution">
    <text evidence="3">The sequence shown here is derived from an EMBL/GenBank/DDBJ whole genome shotgun (WGS) entry which is preliminary data.</text>
</comment>
<dbReference type="Pfam" id="PF01822">
    <property type="entry name" value="WSC"/>
    <property type="match status" value="3"/>
</dbReference>
<dbReference type="InterPro" id="IPR018535">
    <property type="entry name" value="DUF1996"/>
</dbReference>
<feature type="region of interest" description="Disordered" evidence="1">
    <location>
        <begin position="342"/>
        <end position="361"/>
    </location>
</feature>
<feature type="domain" description="WSC" evidence="2">
    <location>
        <begin position="498"/>
        <end position="602"/>
    </location>
</feature>
<feature type="non-terminal residue" evidence="3">
    <location>
        <position position="710"/>
    </location>
</feature>
<organism evidence="3 4">
    <name type="scientific">Polychaeton citri CBS 116435</name>
    <dbReference type="NCBI Taxonomy" id="1314669"/>
    <lineage>
        <taxon>Eukaryota</taxon>
        <taxon>Fungi</taxon>
        <taxon>Dikarya</taxon>
        <taxon>Ascomycota</taxon>
        <taxon>Pezizomycotina</taxon>
        <taxon>Dothideomycetes</taxon>
        <taxon>Dothideomycetidae</taxon>
        <taxon>Capnodiales</taxon>
        <taxon>Capnodiaceae</taxon>
        <taxon>Polychaeton</taxon>
    </lineage>
</organism>
<proteinExistence type="predicted"/>
<accession>A0A9P4QAX7</accession>
<dbReference type="PROSITE" id="PS51212">
    <property type="entry name" value="WSC"/>
    <property type="match status" value="3"/>
</dbReference>
<dbReference type="PANTHER" id="PTHR43662:SF3">
    <property type="entry name" value="DOMAIN PROTEIN, PUTATIVE (AFU_ORTHOLOGUE AFUA_6G11970)-RELATED"/>
    <property type="match status" value="1"/>
</dbReference>
<evidence type="ECO:0000256" key="1">
    <source>
        <dbReference type="SAM" id="MobiDB-lite"/>
    </source>
</evidence>
<evidence type="ECO:0000313" key="3">
    <source>
        <dbReference type="EMBL" id="KAF2721327.1"/>
    </source>
</evidence>
<evidence type="ECO:0000313" key="4">
    <source>
        <dbReference type="Proteomes" id="UP000799441"/>
    </source>
</evidence>
<dbReference type="OrthoDB" id="74764at2759"/>
<dbReference type="Proteomes" id="UP000799441">
    <property type="component" value="Unassembled WGS sequence"/>
</dbReference>
<dbReference type="AlphaFoldDB" id="A0A9P4QAX7"/>
<feature type="non-terminal residue" evidence="3">
    <location>
        <position position="1"/>
    </location>
</feature>
<feature type="domain" description="WSC" evidence="2">
    <location>
        <begin position="365"/>
        <end position="465"/>
    </location>
</feature>
<protein>
    <submittedName>
        <fullName evidence="3">WSC-domain-containing protein</fullName>
    </submittedName>
</protein>
<feature type="domain" description="WSC" evidence="2">
    <location>
        <begin position="615"/>
        <end position="710"/>
    </location>
</feature>
<sequence>AFWRMNCAKIQIGRVDPVISPGQVSGHVHTLVGAANVGVDSTADSLMQSSCTSCEIQDDKSAYWSPMLYFQYANGSFIPVPHGGAVMYYLGRGPNAGKSVPFPKGFKVLSGNAFARGYDSKTLTWGNKTYPSRPIADATNFACLAKNSVPEANGLINPYWNVSDCINNLRAQIHFPSCWNGNDVYKSDQSHVAHQSQIDNGICPPTHPYQLPHLFMEVGYQVTNVPGDLTGGRYVFANGDPTGYGLHADFQNGWDQDVLEYAVQNCLATDDFGQISACPALQKSQTNGYSVMCPQRPSQIDEPSTGLLSKLPGCIQITEGPQMAPISSGSCPPTVTRPRILSTPDTVPQNVIQPKPGQQYPAKSSQKYLGCYNDTAGGARAMYDASYSSFAVMNVTYCQKYCNDRGYRLSGLEYTQECYCANSIANNAQPGQDQCNWRCGQTINANSGTQEICGGYGYLSVYNNTDPAFVANGKGSSSGGGGSPAPSPSSTVPVDPFPTNYVGCYTDNVGGRALDGTSTSHPNMTVEMCATFAKYGDGGKAWKYYGLEYATQCYVSNVLGKSASLLNATSSPSNSTVCKMRCGGKDTQICGGSNALSLYTSPSYVEPVVKSPIGTYSAKSCLTDLVNNGRSLNGPSMTNKYMTQDLCVNFCSSKSMRYAGVEYGTQCYCASSITNEGKIVSCSDSNLTPCPGDLRQNCGGSRLMNLWYSA</sequence>
<evidence type="ECO:0000259" key="2">
    <source>
        <dbReference type="PROSITE" id="PS51212"/>
    </source>
</evidence>
<dbReference type="Pfam" id="PF09362">
    <property type="entry name" value="DUF1996"/>
    <property type="match status" value="1"/>
</dbReference>
<keyword evidence="4" id="KW-1185">Reference proteome</keyword>
<reference evidence="3" key="1">
    <citation type="journal article" date="2020" name="Stud. Mycol.">
        <title>101 Dothideomycetes genomes: a test case for predicting lifestyles and emergence of pathogens.</title>
        <authorList>
            <person name="Haridas S."/>
            <person name="Albert R."/>
            <person name="Binder M."/>
            <person name="Bloem J."/>
            <person name="Labutti K."/>
            <person name="Salamov A."/>
            <person name="Andreopoulos B."/>
            <person name="Baker S."/>
            <person name="Barry K."/>
            <person name="Bills G."/>
            <person name="Bluhm B."/>
            <person name="Cannon C."/>
            <person name="Castanera R."/>
            <person name="Culley D."/>
            <person name="Daum C."/>
            <person name="Ezra D."/>
            <person name="Gonzalez J."/>
            <person name="Henrissat B."/>
            <person name="Kuo A."/>
            <person name="Liang C."/>
            <person name="Lipzen A."/>
            <person name="Lutzoni F."/>
            <person name="Magnuson J."/>
            <person name="Mondo S."/>
            <person name="Nolan M."/>
            <person name="Ohm R."/>
            <person name="Pangilinan J."/>
            <person name="Park H.-J."/>
            <person name="Ramirez L."/>
            <person name="Alfaro M."/>
            <person name="Sun H."/>
            <person name="Tritt A."/>
            <person name="Yoshinaga Y."/>
            <person name="Zwiers L.-H."/>
            <person name="Turgeon B."/>
            <person name="Goodwin S."/>
            <person name="Spatafora J."/>
            <person name="Crous P."/>
            <person name="Grigoriev I."/>
        </authorList>
    </citation>
    <scope>NUCLEOTIDE SEQUENCE</scope>
    <source>
        <strain evidence="3">CBS 116435</strain>
    </source>
</reference>
<gene>
    <name evidence="3" type="ORF">K431DRAFT_203307</name>
</gene>
<dbReference type="PANTHER" id="PTHR43662">
    <property type="match status" value="1"/>
</dbReference>